<evidence type="ECO:0000259" key="1">
    <source>
        <dbReference type="Pfam" id="PF08906"/>
    </source>
</evidence>
<dbReference type="InterPro" id="IPR015002">
    <property type="entry name" value="T6SS_Tdi1_C"/>
</dbReference>
<feature type="domain" description="T6SS immunity protein Tdi1 C-terminal" evidence="1">
    <location>
        <begin position="79"/>
        <end position="149"/>
    </location>
</feature>
<accession>A0AA37T5Z0</accession>
<proteinExistence type="predicted"/>
<gene>
    <name evidence="2" type="ORF">GCM10007877_21320</name>
</gene>
<dbReference type="EMBL" id="BSPD01000051">
    <property type="protein sequence ID" value="GLS26416.1"/>
    <property type="molecule type" value="Genomic_DNA"/>
</dbReference>
<dbReference type="AlphaFoldDB" id="A0AA37T5Z0"/>
<keyword evidence="3" id="KW-1185">Reference proteome</keyword>
<evidence type="ECO:0000313" key="3">
    <source>
        <dbReference type="Proteomes" id="UP001156870"/>
    </source>
</evidence>
<dbReference type="RefSeq" id="WP_232595767.1">
    <property type="nucleotide sequence ID" value="NZ_BSPD01000051.1"/>
</dbReference>
<evidence type="ECO:0000313" key="2">
    <source>
        <dbReference type="EMBL" id="GLS26416.1"/>
    </source>
</evidence>
<organism evidence="2 3">
    <name type="scientific">Marinibactrum halimedae</name>
    <dbReference type="NCBI Taxonomy" id="1444977"/>
    <lineage>
        <taxon>Bacteria</taxon>
        <taxon>Pseudomonadati</taxon>
        <taxon>Pseudomonadota</taxon>
        <taxon>Gammaproteobacteria</taxon>
        <taxon>Cellvibrionales</taxon>
        <taxon>Cellvibrionaceae</taxon>
        <taxon>Marinibactrum</taxon>
    </lineage>
</organism>
<protein>
    <recommendedName>
        <fullName evidence="1">T6SS immunity protein Tdi1 C-terminal domain-containing protein</fullName>
    </recommendedName>
</protein>
<sequence length="168" mass="18653">MSLGKSASAGMTMNDLTTYFQHLDKAEIVADWEWLIGKGKLPVLITASGDAFLQDSNDGSIYFLDVTAGEFSLVTKSPEEFQLLLSNKEFVSNHFFVQMIGEMKRVGVNLEKGQVYSFKVPPALGGKYEMDNVEVTSIYVHFSVNGQIHKQIKDVPPGTKIDQVTLEQ</sequence>
<dbReference type="Proteomes" id="UP001156870">
    <property type="component" value="Unassembled WGS sequence"/>
</dbReference>
<comment type="caution">
    <text evidence="2">The sequence shown here is derived from an EMBL/GenBank/DDBJ whole genome shotgun (WGS) entry which is preliminary data.</text>
</comment>
<reference evidence="2 3" key="1">
    <citation type="journal article" date="2014" name="Int. J. Syst. Evol. Microbiol.">
        <title>Complete genome sequence of Corynebacterium casei LMG S-19264T (=DSM 44701T), isolated from a smear-ripened cheese.</title>
        <authorList>
            <consortium name="US DOE Joint Genome Institute (JGI-PGF)"/>
            <person name="Walter F."/>
            <person name="Albersmeier A."/>
            <person name="Kalinowski J."/>
            <person name="Ruckert C."/>
        </authorList>
    </citation>
    <scope>NUCLEOTIDE SEQUENCE [LARGE SCALE GENOMIC DNA]</scope>
    <source>
        <strain evidence="2 3">NBRC 110095</strain>
    </source>
</reference>
<name>A0AA37T5Z0_9GAMM</name>
<dbReference type="Pfam" id="PF08906">
    <property type="entry name" value="T6SS_Tdi1_C"/>
    <property type="match status" value="1"/>
</dbReference>